<sequence>MRVKKQSRPRKPSGRWVYYLLYQDIIWPCPVRWEWESGFGGWLPFYYAPTFEFIAADPSRVTRIQSSCRPASRRKIRQGIQYAGLLAGEQENDE</sequence>
<dbReference type="OrthoDB" id="6540374at2"/>
<dbReference type="RefSeq" id="WP_087487591.1">
    <property type="nucleotide sequence ID" value="NZ_CP015579.1"/>
</dbReference>
<evidence type="ECO:0000313" key="2">
    <source>
        <dbReference type="EMBL" id="ARU97246.1"/>
    </source>
</evidence>
<evidence type="ECO:0000313" key="4">
    <source>
        <dbReference type="Proteomes" id="UP000195814"/>
    </source>
</evidence>
<dbReference type="EMBL" id="CP015579">
    <property type="protein sequence ID" value="ARU93207.1"/>
    <property type="molecule type" value="Genomic_DNA"/>
</dbReference>
<accession>A0A1Y0LGL2</accession>
<dbReference type="AlphaFoldDB" id="A0A1Y0LGL2"/>
<dbReference type="KEGG" id="tci:A7K98_05020"/>
<protein>
    <submittedName>
        <fullName evidence="1">Uncharacterized protein</fullName>
    </submittedName>
</protein>
<dbReference type="EMBL" id="CP015581">
    <property type="protein sequence ID" value="ARU97246.1"/>
    <property type="molecule type" value="Genomic_DNA"/>
</dbReference>
<proteinExistence type="predicted"/>
<organism evidence="1 4">
    <name type="scientific">Tatumella citrea</name>
    <name type="common">Pantoea citrea</name>
    <dbReference type="NCBI Taxonomy" id="53336"/>
    <lineage>
        <taxon>Bacteria</taxon>
        <taxon>Pseudomonadati</taxon>
        <taxon>Pseudomonadota</taxon>
        <taxon>Gammaproteobacteria</taxon>
        <taxon>Enterobacterales</taxon>
        <taxon>Erwiniaceae</taxon>
        <taxon>Tatumella</taxon>
    </lineage>
</organism>
<keyword evidence="3" id="KW-1185">Reference proteome</keyword>
<name>A0A1Y0LGL2_TATCI</name>
<dbReference type="Proteomes" id="UP000195729">
    <property type="component" value="Chromosome"/>
</dbReference>
<evidence type="ECO:0000313" key="1">
    <source>
        <dbReference type="EMBL" id="ARU93207.1"/>
    </source>
</evidence>
<reference evidence="3 4" key="1">
    <citation type="submission" date="2016-05" db="EMBL/GenBank/DDBJ databases">
        <title>Complete genome sequence of two 2,5-diketo-D-glunonic acid producing strain Tatumella citrea.</title>
        <authorList>
            <person name="Duan C."/>
            <person name="Yang J."/>
            <person name="Yang S."/>
        </authorList>
    </citation>
    <scope>NUCLEOTIDE SEQUENCE [LARGE SCALE GENOMIC DNA]</scope>
    <source>
        <strain evidence="2 3">ATCC 39140</strain>
        <strain evidence="1 4">DSM 13699</strain>
    </source>
</reference>
<gene>
    <name evidence="1" type="ORF">A7K98_05020</name>
    <name evidence="2" type="ORF">A7K99_05020</name>
</gene>
<dbReference type="Proteomes" id="UP000195814">
    <property type="component" value="Chromosome"/>
</dbReference>
<evidence type="ECO:0000313" key="3">
    <source>
        <dbReference type="Proteomes" id="UP000195729"/>
    </source>
</evidence>